<dbReference type="SUPFAM" id="SSF51621">
    <property type="entry name" value="Phosphoenolpyruvate/pyruvate domain"/>
    <property type="match status" value="1"/>
</dbReference>
<dbReference type="GO" id="GO:0046872">
    <property type="term" value="F:metal ion binding"/>
    <property type="evidence" value="ECO:0007669"/>
    <property type="project" value="UniProtKB-KW"/>
</dbReference>
<dbReference type="AlphaFoldDB" id="A0A1E5QCU3"/>
<dbReference type="Pfam" id="PF03328">
    <property type="entry name" value="HpcH_HpaI"/>
    <property type="match status" value="1"/>
</dbReference>
<dbReference type="InterPro" id="IPR005000">
    <property type="entry name" value="Aldolase/citrate-lyase_domain"/>
</dbReference>
<gene>
    <name evidence="3" type="ORF">BEN30_02430</name>
</gene>
<evidence type="ECO:0000313" key="3">
    <source>
        <dbReference type="EMBL" id="OEJ69556.1"/>
    </source>
</evidence>
<evidence type="ECO:0000313" key="4">
    <source>
        <dbReference type="Proteomes" id="UP000095347"/>
    </source>
</evidence>
<dbReference type="GO" id="GO:0003824">
    <property type="term" value="F:catalytic activity"/>
    <property type="evidence" value="ECO:0007669"/>
    <property type="project" value="InterPro"/>
</dbReference>
<feature type="domain" description="HpcH/HpaI aldolase/citrate lyase" evidence="2">
    <location>
        <begin position="62"/>
        <end position="176"/>
    </location>
</feature>
<dbReference type="Proteomes" id="UP000095347">
    <property type="component" value="Unassembled WGS sequence"/>
</dbReference>
<dbReference type="OrthoDB" id="86160at2"/>
<name>A0A1E5QCU3_9PROT</name>
<sequence>MNKIEKEMLAILRQGKEEFGYLGVKSEFEAEGTRVDEFLRLLEITRRADLNVGLKIGGCEAIRDLYEAQQFGVDYIIAPMIETPYALRKYIEAVERTYGTEGIFETDFLFNIETITAFNNLDELTSLAGQSKVKPGVVFGRVDFSLSNDFGRAKINTDEVQDYVCTVAQKCKDQDLNLVVGGGVSNEAIPGLKKIKAIRLDRFETRKIIFNAAQLSEKNIEKSLLAAVHFEILWLQNKQDYYTAISNEDDARIKMLKSRWM</sequence>
<keyword evidence="1" id="KW-0479">Metal-binding</keyword>
<evidence type="ECO:0000259" key="2">
    <source>
        <dbReference type="Pfam" id="PF03328"/>
    </source>
</evidence>
<reference evidence="4" key="1">
    <citation type="submission" date="2016-07" db="EMBL/GenBank/DDBJ databases">
        <authorList>
            <person name="Florea S."/>
            <person name="Webb J.S."/>
            <person name="Jaromczyk J."/>
            <person name="Schardl C.L."/>
        </authorList>
    </citation>
    <scope>NUCLEOTIDE SEQUENCE [LARGE SCALE GENOMIC DNA]</scope>
    <source>
        <strain evidence="4">MV-1</strain>
    </source>
</reference>
<evidence type="ECO:0000256" key="1">
    <source>
        <dbReference type="ARBA" id="ARBA00022723"/>
    </source>
</evidence>
<keyword evidence="4" id="KW-1185">Reference proteome</keyword>
<accession>A0A1E5QCU3</accession>
<dbReference type="STRING" id="28181.BEN30_02430"/>
<dbReference type="InterPro" id="IPR015813">
    <property type="entry name" value="Pyrv/PenolPyrv_kinase-like_dom"/>
</dbReference>
<proteinExistence type="predicted"/>
<dbReference type="EMBL" id="MCGG01000003">
    <property type="protein sequence ID" value="OEJ69556.1"/>
    <property type="molecule type" value="Genomic_DNA"/>
</dbReference>
<dbReference type="RefSeq" id="WP_069956440.1">
    <property type="nucleotide sequence ID" value="NZ_MCGG01000003.1"/>
</dbReference>
<organism evidence="3 4">
    <name type="scientific">Magnetovibrio blakemorei</name>
    <dbReference type="NCBI Taxonomy" id="28181"/>
    <lineage>
        <taxon>Bacteria</taxon>
        <taxon>Pseudomonadati</taxon>
        <taxon>Pseudomonadota</taxon>
        <taxon>Alphaproteobacteria</taxon>
        <taxon>Rhodospirillales</taxon>
        <taxon>Magnetovibrionaceae</taxon>
        <taxon>Magnetovibrio</taxon>
    </lineage>
</organism>
<comment type="caution">
    <text evidence="3">The sequence shown here is derived from an EMBL/GenBank/DDBJ whole genome shotgun (WGS) entry which is preliminary data.</text>
</comment>
<protein>
    <submittedName>
        <fullName evidence="3">Aldolase</fullName>
    </submittedName>
</protein>